<dbReference type="SUPFAM" id="SSF69318">
    <property type="entry name" value="Integrin alpha N-terminal domain"/>
    <property type="match status" value="3"/>
</dbReference>
<dbReference type="InterPro" id="IPR011519">
    <property type="entry name" value="UnbV_ASPIC"/>
</dbReference>
<dbReference type="PANTHER" id="PTHR16026:SF0">
    <property type="entry name" value="CARTILAGE ACIDIC PROTEIN 1"/>
    <property type="match status" value="1"/>
</dbReference>
<evidence type="ECO:0000259" key="2">
    <source>
        <dbReference type="Pfam" id="PF07593"/>
    </source>
</evidence>
<dbReference type="InterPro" id="IPR013517">
    <property type="entry name" value="FG-GAP"/>
</dbReference>
<dbReference type="Gene3D" id="2.130.10.130">
    <property type="entry name" value="Integrin alpha, N-terminal"/>
    <property type="match status" value="4"/>
</dbReference>
<feature type="domain" description="ASPIC/UnbV" evidence="2">
    <location>
        <begin position="497"/>
        <end position="560"/>
    </location>
</feature>
<dbReference type="RefSeq" id="WP_169679322.1">
    <property type="nucleotide sequence ID" value="NZ_JABBNU010000003.1"/>
</dbReference>
<dbReference type="AlphaFoldDB" id="A0A848IXS4"/>
<keyword evidence="4" id="KW-1185">Reference proteome</keyword>
<accession>A0A848IXS4</accession>
<reference evidence="3 4" key="1">
    <citation type="submission" date="2020-04" db="EMBL/GenBank/DDBJ databases">
        <title>Flammeovirgaceae bacterium KN852 isolated from deep sea.</title>
        <authorList>
            <person name="Zhang D.-C."/>
        </authorList>
    </citation>
    <scope>NUCLEOTIDE SEQUENCE [LARGE SCALE GENOMIC DNA]</scope>
    <source>
        <strain evidence="3 4">KN852</strain>
    </source>
</reference>
<protein>
    <submittedName>
        <fullName evidence="3">VCBS repeat-containing protein</fullName>
    </submittedName>
</protein>
<organism evidence="3 4">
    <name type="scientific">Marinigracilibium pacificum</name>
    <dbReference type="NCBI Taxonomy" id="2729599"/>
    <lineage>
        <taxon>Bacteria</taxon>
        <taxon>Pseudomonadati</taxon>
        <taxon>Bacteroidota</taxon>
        <taxon>Cytophagia</taxon>
        <taxon>Cytophagales</taxon>
        <taxon>Flammeovirgaceae</taxon>
        <taxon>Marinigracilibium</taxon>
    </lineage>
</organism>
<gene>
    <name evidence="3" type="ORF">HH304_06715</name>
</gene>
<dbReference type="Pfam" id="PF07593">
    <property type="entry name" value="UnbV_ASPIC"/>
    <property type="match status" value="1"/>
</dbReference>
<keyword evidence="1" id="KW-0732">Signal</keyword>
<dbReference type="Proteomes" id="UP000559010">
    <property type="component" value="Unassembled WGS sequence"/>
</dbReference>
<name>A0A848IXS4_9BACT</name>
<dbReference type="Pfam" id="PF13517">
    <property type="entry name" value="FG-GAP_3"/>
    <property type="match status" value="2"/>
</dbReference>
<dbReference type="InterPro" id="IPR028994">
    <property type="entry name" value="Integrin_alpha_N"/>
</dbReference>
<dbReference type="EMBL" id="JABBNU010000003">
    <property type="protein sequence ID" value="NMM48085.1"/>
    <property type="molecule type" value="Genomic_DNA"/>
</dbReference>
<sequence length="1082" mass="120933">MRFELLSPDITGIDFNNTLKYDEDFNIYTYRNFYNGGGVGLGDINNDGLLDIYMVSNMGANSLYLNLGNLKFKNITQESGTAGSKSWSTGVTLVDINADGFLDIYVCNSGDIKGDDKQNELFINQGDNTFIEKAKEYNLNDSGYGTHALFFDYDNDDDLDVYLLNNSYQAIGSFDLRRNERPKRDPEGGDKLLRNDNGKYVDVSEEAGIYGSVIGFGLGVTAGDINNDGWIDLFISNDFFEHDYIYINNGDGTFTESQDNYLKSMSLTSMGADMADINNDGRQDIFVTDMLPSDYQRYKSKTTFENWDKYTYNWENGYGRQYTRNALHLNNGANFSEIGRFAGVEATDWSWGALLADFDNDGLKDLFVSNGILKDMTDLDFITYISNKNVTQKILEGGKIDYKELIDLIPEQKIPNQIFKNLNGLKFDEKSSDWGLSTPSFSNGSAYGDLDNDGDLDLVINNNEMNAFVYENKTIQKDSTNFIKFLLKQPGSGNINAVGAIIHIWYNSNYQNQIIVPVRGFQSCSDIRANFGLGKYSQIDSVWVQWPDMSWQKVTSTELNNLNTIIKSETVSHKPFIQGNPSIEIFTDEVIITQHKENRFVDFDKDRLVYNMRSTEGPALSIGDINGDGISDFFLGGAKGNSSQIILGSLSGGYTIVTPEILFKLKEGEDVDAVLFDADNDNDLDIFIARGGREYDIYSAQVEDVLLLNDGKGGFSNATGNLPNRNNPSSSSSVDIIDFDLDGDYDLIIAERYSVVGIGAPSNIILLENTGHGKFVDSSNKLPKDLKSHLGMITDLKVGYINDDEYPDLVVVGEWMSPVILMNKNKGFIISFENKHELSGWYRSVNLEDINKDGKTDIILGNLGLNTRFQASVNQPLHLFINDFDKNGAVDHVFAQYQKGGKLYPTALRHDLVKQMPYLNKRFLKYNDFKNKTVQQIFGEGLNSAIDLSISNLSSGVLFQKDNGFKWKPFPDQAQFSTVESSVFLDVNNDGKLEILLGGNFMEVKPEIGAYDASFGTLLIYNHNYDEFEVIPNSITGLNLPGAVRDLKLLNQGGDLFLVNANNNGPLSLFRIETQTPSISKD</sequence>
<evidence type="ECO:0000313" key="3">
    <source>
        <dbReference type="EMBL" id="NMM48085.1"/>
    </source>
</evidence>
<proteinExistence type="predicted"/>
<dbReference type="PANTHER" id="PTHR16026">
    <property type="entry name" value="CARTILAGE ACIDIC PROTEIN 1"/>
    <property type="match status" value="1"/>
</dbReference>
<comment type="caution">
    <text evidence="3">The sequence shown here is derived from an EMBL/GenBank/DDBJ whole genome shotgun (WGS) entry which is preliminary data.</text>
</comment>
<dbReference type="InterPro" id="IPR027039">
    <property type="entry name" value="Crtac1"/>
</dbReference>
<evidence type="ECO:0000313" key="4">
    <source>
        <dbReference type="Proteomes" id="UP000559010"/>
    </source>
</evidence>
<evidence type="ECO:0000256" key="1">
    <source>
        <dbReference type="ARBA" id="ARBA00022729"/>
    </source>
</evidence>